<dbReference type="EMBL" id="QLNQ01000030">
    <property type="protein sequence ID" value="RCK55232.1"/>
    <property type="molecule type" value="Genomic_DNA"/>
</dbReference>
<feature type="region of interest" description="Disordered" evidence="2">
    <location>
        <begin position="363"/>
        <end position="517"/>
    </location>
</feature>
<feature type="region of interest" description="Disordered" evidence="2">
    <location>
        <begin position="655"/>
        <end position="851"/>
    </location>
</feature>
<comment type="caution">
    <text evidence="3">The sequence shown here is derived from an EMBL/GenBank/DDBJ whole genome shotgun (WGS) entry which is preliminary data.</text>
</comment>
<gene>
    <name evidence="3" type="ORF">Cantr_04054</name>
</gene>
<feature type="compositionally biased region" description="Low complexity" evidence="2">
    <location>
        <begin position="834"/>
        <end position="850"/>
    </location>
</feature>
<feature type="compositionally biased region" description="Low complexity" evidence="2">
    <location>
        <begin position="943"/>
        <end position="952"/>
    </location>
</feature>
<feature type="compositionally biased region" description="Polar residues" evidence="2">
    <location>
        <begin position="453"/>
        <end position="485"/>
    </location>
</feature>
<accession>A0A367XR23</accession>
<proteinExistence type="predicted"/>
<feature type="compositionally biased region" description="Basic and acidic residues" evidence="2">
    <location>
        <begin position="498"/>
        <end position="517"/>
    </location>
</feature>
<feature type="compositionally biased region" description="Polar residues" evidence="2">
    <location>
        <begin position="959"/>
        <end position="975"/>
    </location>
</feature>
<evidence type="ECO:0000313" key="4">
    <source>
        <dbReference type="Proteomes" id="UP000253472"/>
    </source>
</evidence>
<keyword evidence="4" id="KW-1185">Reference proteome</keyword>
<feature type="compositionally biased region" description="Polar residues" evidence="2">
    <location>
        <begin position="656"/>
        <end position="674"/>
    </location>
</feature>
<feature type="region of interest" description="Disordered" evidence="2">
    <location>
        <begin position="546"/>
        <end position="642"/>
    </location>
</feature>
<dbReference type="OrthoDB" id="3993678at2759"/>
<feature type="compositionally biased region" description="Polar residues" evidence="2">
    <location>
        <begin position="756"/>
        <end position="769"/>
    </location>
</feature>
<dbReference type="Proteomes" id="UP000253472">
    <property type="component" value="Unassembled WGS sequence"/>
</dbReference>
<organism evidence="3 4">
    <name type="scientific">Candida viswanathii</name>
    <dbReference type="NCBI Taxonomy" id="5486"/>
    <lineage>
        <taxon>Eukaryota</taxon>
        <taxon>Fungi</taxon>
        <taxon>Dikarya</taxon>
        <taxon>Ascomycota</taxon>
        <taxon>Saccharomycotina</taxon>
        <taxon>Pichiomycetes</taxon>
        <taxon>Debaryomycetaceae</taxon>
        <taxon>Candida/Lodderomyces clade</taxon>
        <taxon>Candida</taxon>
    </lineage>
</organism>
<name>A0A367XR23_9ASCO</name>
<keyword evidence="1" id="KW-0175">Coiled coil</keyword>
<evidence type="ECO:0000256" key="1">
    <source>
        <dbReference type="SAM" id="Coils"/>
    </source>
</evidence>
<feature type="compositionally biased region" description="Polar residues" evidence="2">
    <location>
        <begin position="717"/>
        <end position="729"/>
    </location>
</feature>
<feature type="compositionally biased region" description="Basic and acidic residues" evidence="2">
    <location>
        <begin position="929"/>
        <end position="938"/>
    </location>
</feature>
<evidence type="ECO:0000313" key="3">
    <source>
        <dbReference type="EMBL" id="RCK55232.1"/>
    </source>
</evidence>
<sequence length="1308" mass="145679">MDAGTSALTNKARLRQQILDGEQDIDTLSQSLNQQQQYQNQQQKNARYQPAYLQQQQQQYFMNGGSQANLFTSASTTNYDLMTPLPTGTPYTTNSNPSFTNVAQNSSRKSSMTSQSAAARFFRKHKGADPNFNEDSGADIGDLTNGANMSFDDITHIRNQGPYGINAASSLDTAPIIPTLGPGGTMGALGSASGSKVNNVQYRRQMNQQKKLAMINGARANSLAGGNPMMMQQQQQQQPMGGDPRTMSLMNSQGPRTMSLNSQGPRAMSMRSGPFPQQHMPYNQQFPQQYPQQNLQPMGAGGPRAMSLRTGPYPQNQMPMQMQMPNMGPRTMSMMNTGMQSNGPRTMSMMNGAYAPAGGAGGAPMPPNYPRTKSLGSQGPPMGYQGPSLRSQNLVPANPNQQPRPLPPQQQQSFSQQQQQQQQYQQQPPQLILQSFAPGQQPFAPKNPMYPPASNNQYDQPQHYSQPRQVSGPQQQYAHSSNDSLQQVVEEEEEQPDDYTHSLDPKDLAHGSEEDVIYKFEEEDANAALSRKSTLKKTNSMRVRKLNLFNEDSQKQNGKKSLSRKKPPVSPAVEHFEPGSSSDSVQTEHKELPRLPQHERQDEEDLNEIPSSPTFNIMRPTGRESYVEDVPPTNDGYKSLGANARASTHDVFVTASDFTSPQKSNKSMRLTSPHKSPEKTGKYSHLAKSSFPSPNVENDIEEDEVDEQSTIHEDPNVTRSSADDSTGSATPKEPTLFNPNRSRKALESNPKLRSIVANTAFNNFRSPSAESAPRFANPANTSKFPDYERSESPGSSVYDDSGNQKPQKFDLNNSDTDDSEFRPKVDTNAVFEQSTNGETTPPTSSTSNVSHKAIEMMTPAGGDAEYKRQSYHAPHQHEDSFYENFTEPISDVPPELRSHDERSKDFTAVKVDRTEAAEEFRPKTSMSTRRSDSGDDLRNMLPSRQSSSRLSSVAGATAPPSTVSKRSSFNLNGTKNLFKRLSKSSRRGSSIDEGDISIGTMSSRNSSFTQATKPPTFNRRVSSSGTLGSLEVNTPKKPLTFTKEEMSIMNCNNDLLNELELVTTELAASIKRELALENKLKSNSTQTSSPKIEQDLAYELTEKSKTISELQEKLSKERRLRFISEEHALLGEHGQTPSPLKLNYEKTELYKQLLIKNDLVNQLEDKLSEYEKRHGTRSFSEPRHDLELMEKYNELLKENADLKSIIIPSLEKRLADKERGHDYDEARLEIQALKTQRDELRDVVNKLTSHNSNELKLAQDKIKQLESRLQDMKKISDKLSNRNINEGKKGGKLNGFTIVNPSKKLFDD</sequence>
<feature type="compositionally biased region" description="Acidic residues" evidence="2">
    <location>
        <begin position="698"/>
        <end position="707"/>
    </location>
</feature>
<feature type="compositionally biased region" description="Polar residues" evidence="2">
    <location>
        <begin position="999"/>
        <end position="1027"/>
    </location>
</feature>
<feature type="region of interest" description="Disordered" evidence="2">
    <location>
        <begin position="886"/>
        <end position="1034"/>
    </location>
</feature>
<feature type="compositionally biased region" description="Basic and acidic residues" evidence="2">
    <location>
        <begin position="586"/>
        <end position="601"/>
    </location>
</feature>
<feature type="compositionally biased region" description="Polar residues" evidence="2">
    <location>
        <begin position="801"/>
        <end position="814"/>
    </location>
</feature>
<evidence type="ECO:0000256" key="2">
    <source>
        <dbReference type="SAM" id="MobiDB-lite"/>
    </source>
</evidence>
<feature type="compositionally biased region" description="Low complexity" evidence="2">
    <location>
        <begin position="409"/>
        <end position="435"/>
    </location>
</feature>
<feature type="compositionally biased region" description="Basic and acidic residues" evidence="2">
    <location>
        <begin position="894"/>
        <end position="922"/>
    </location>
</feature>
<feature type="compositionally biased region" description="Basic residues" evidence="2">
    <location>
        <begin position="977"/>
        <end position="986"/>
    </location>
</feature>
<protein>
    <submittedName>
        <fullName evidence="3">Uncharacterized protein</fullName>
    </submittedName>
</protein>
<feature type="compositionally biased region" description="Basic residues" evidence="2">
    <location>
        <begin position="557"/>
        <end position="567"/>
    </location>
</feature>
<dbReference type="STRING" id="5486.A0A367XR23"/>
<reference evidence="3 4" key="1">
    <citation type="submission" date="2018-06" db="EMBL/GenBank/DDBJ databases">
        <title>Whole genome sequencing of Candida tropicalis (genome annotated by CSBL at Korea University).</title>
        <authorList>
            <person name="Ahn J."/>
        </authorList>
    </citation>
    <scope>NUCLEOTIDE SEQUENCE [LARGE SCALE GENOMIC DNA]</scope>
    <source>
        <strain evidence="3 4">ATCC 20962</strain>
    </source>
</reference>
<feature type="coiled-coil region" evidence="1">
    <location>
        <begin position="1223"/>
        <end position="1282"/>
    </location>
</feature>
<feature type="compositionally biased region" description="Polar residues" evidence="2">
    <location>
        <begin position="388"/>
        <end position="400"/>
    </location>
</feature>